<gene>
    <name evidence="5" type="ORF">CHU95_20450</name>
</gene>
<evidence type="ECO:0000313" key="5">
    <source>
        <dbReference type="EMBL" id="OYQ31518.1"/>
    </source>
</evidence>
<dbReference type="Pfam" id="PF25989">
    <property type="entry name" value="YknX_C"/>
    <property type="match status" value="1"/>
</dbReference>
<dbReference type="InterPro" id="IPR058637">
    <property type="entry name" value="YknX-like_C"/>
</dbReference>
<accession>A0A255YQM8</accession>
<dbReference type="InterPro" id="IPR006143">
    <property type="entry name" value="RND_pump_MFP"/>
</dbReference>
<dbReference type="AlphaFoldDB" id="A0A255YQM8"/>
<comment type="similarity">
    <text evidence="1">Belongs to the membrane fusion protein (MFP) (TC 8.A.1) family.</text>
</comment>
<dbReference type="Gene3D" id="2.40.30.170">
    <property type="match status" value="1"/>
</dbReference>
<dbReference type="Gene3D" id="2.40.420.20">
    <property type="match status" value="1"/>
</dbReference>
<dbReference type="PANTHER" id="PTHR30469:SF15">
    <property type="entry name" value="HLYD FAMILY OF SECRETION PROTEINS"/>
    <property type="match status" value="1"/>
</dbReference>
<evidence type="ECO:0000313" key="6">
    <source>
        <dbReference type="Proteomes" id="UP000216998"/>
    </source>
</evidence>
<evidence type="ECO:0000256" key="2">
    <source>
        <dbReference type="SAM" id="Coils"/>
    </source>
</evidence>
<name>A0A255YQM8_9PROT</name>
<dbReference type="SUPFAM" id="SSF111369">
    <property type="entry name" value="HlyD-like secretion proteins"/>
    <property type="match status" value="1"/>
</dbReference>
<dbReference type="GO" id="GO:0015562">
    <property type="term" value="F:efflux transmembrane transporter activity"/>
    <property type="evidence" value="ECO:0007669"/>
    <property type="project" value="TreeGrafter"/>
</dbReference>
<keyword evidence="6" id="KW-1185">Reference proteome</keyword>
<comment type="caution">
    <text evidence="5">The sequence shown here is derived from an EMBL/GenBank/DDBJ whole genome shotgun (WGS) entry which is preliminary data.</text>
</comment>
<dbReference type="Gene3D" id="1.10.287.470">
    <property type="entry name" value="Helix hairpin bin"/>
    <property type="match status" value="1"/>
</dbReference>
<feature type="domain" description="YknX-like C-terminal permuted SH3-like" evidence="4">
    <location>
        <begin position="290"/>
        <end position="356"/>
    </location>
</feature>
<dbReference type="NCBIfam" id="TIGR01730">
    <property type="entry name" value="RND_mfp"/>
    <property type="match status" value="1"/>
</dbReference>
<proteinExistence type="inferred from homology"/>
<evidence type="ECO:0000256" key="3">
    <source>
        <dbReference type="SAM" id="SignalP"/>
    </source>
</evidence>
<protein>
    <recommendedName>
        <fullName evidence="4">YknX-like C-terminal permuted SH3-like domain-containing protein</fullName>
    </recommendedName>
</protein>
<keyword evidence="3" id="KW-0732">Signal</keyword>
<dbReference type="EMBL" id="NOXU01000032">
    <property type="protein sequence ID" value="OYQ31518.1"/>
    <property type="molecule type" value="Genomic_DNA"/>
</dbReference>
<evidence type="ECO:0000256" key="1">
    <source>
        <dbReference type="ARBA" id="ARBA00009477"/>
    </source>
</evidence>
<sequence length="362" mass="39182">MFEDIAMTRCIAHQIAAALLIGTLALPASAQQAPPPPAAKVKVEMASLRQMAPVLQVPGSVMSRQDADVAAEVSGRVTWVAEAGTKLAAGEALARVDDRLLRLELRQYEAQIKSLQSQLAFQERELERQRQLAERGTATIVKLEEANSRRDVLAQDLIRAQASRDRTALEIERTVVKAPFAGQVAERMLEVGEFSAPGVKVARLVAVDQIEVRAQAPVSIARHLSEGISVSLDIEGQPTQGKVTRIIGIGEAQSRTFQVRVALPRGEANWIVGSAVKVGLPSATAEQVVAVHRDALVLRGDGTWLFRVNAQNKAERVAVKTGTSIGDWVQVTGDIRDGDRTIVRGAERLREGQEVELDPKVS</sequence>
<feature type="chain" id="PRO_5012558739" description="YknX-like C-terminal permuted SH3-like domain-containing protein" evidence="3">
    <location>
        <begin position="31"/>
        <end position="362"/>
    </location>
</feature>
<feature type="signal peptide" evidence="3">
    <location>
        <begin position="1"/>
        <end position="30"/>
    </location>
</feature>
<evidence type="ECO:0000259" key="4">
    <source>
        <dbReference type="Pfam" id="PF25989"/>
    </source>
</evidence>
<feature type="coiled-coil region" evidence="2">
    <location>
        <begin position="98"/>
        <end position="163"/>
    </location>
</feature>
<dbReference type="Gene3D" id="2.40.50.100">
    <property type="match status" value="1"/>
</dbReference>
<reference evidence="5 6" key="1">
    <citation type="submission" date="2017-07" db="EMBL/GenBank/DDBJ databases">
        <title>Niveispirillum cyanobacteriorum sp. nov., isolated from cyanobacterial aggregates in a eutrophic lake.</title>
        <authorList>
            <person name="Cai H."/>
        </authorList>
    </citation>
    <scope>NUCLEOTIDE SEQUENCE [LARGE SCALE GENOMIC DNA]</scope>
    <source>
        <strain evidence="6">TH1-14</strain>
    </source>
</reference>
<dbReference type="PANTHER" id="PTHR30469">
    <property type="entry name" value="MULTIDRUG RESISTANCE PROTEIN MDTA"/>
    <property type="match status" value="1"/>
</dbReference>
<dbReference type="Proteomes" id="UP000216998">
    <property type="component" value="Unassembled WGS sequence"/>
</dbReference>
<keyword evidence="2" id="KW-0175">Coiled coil</keyword>
<dbReference type="GO" id="GO:1990281">
    <property type="term" value="C:efflux pump complex"/>
    <property type="evidence" value="ECO:0007669"/>
    <property type="project" value="TreeGrafter"/>
</dbReference>
<organism evidence="5 6">
    <name type="scientific">Niveispirillum lacus</name>
    <dbReference type="NCBI Taxonomy" id="1981099"/>
    <lineage>
        <taxon>Bacteria</taxon>
        <taxon>Pseudomonadati</taxon>
        <taxon>Pseudomonadota</taxon>
        <taxon>Alphaproteobacteria</taxon>
        <taxon>Rhodospirillales</taxon>
        <taxon>Azospirillaceae</taxon>
        <taxon>Niveispirillum</taxon>
    </lineage>
</organism>